<dbReference type="NCBIfam" id="TIGR00231">
    <property type="entry name" value="small_GTP"/>
    <property type="match status" value="1"/>
</dbReference>
<dbReference type="Proteomes" id="UP001432146">
    <property type="component" value="Unassembled WGS sequence"/>
</dbReference>
<gene>
    <name evidence="3" type="ORF">QLX08_001788</name>
</gene>
<dbReference type="EMBL" id="JAWNGG020000023">
    <property type="protein sequence ID" value="KAK9308056.1"/>
    <property type="molecule type" value="Genomic_DNA"/>
</dbReference>
<dbReference type="InterPro" id="IPR005225">
    <property type="entry name" value="Small_GTP-bd"/>
</dbReference>
<dbReference type="GO" id="GO:0003924">
    <property type="term" value="F:GTPase activity"/>
    <property type="evidence" value="ECO:0007669"/>
    <property type="project" value="InterPro"/>
</dbReference>
<dbReference type="Gene3D" id="3.40.50.300">
    <property type="entry name" value="P-loop containing nucleotide triphosphate hydrolases"/>
    <property type="match status" value="1"/>
</dbReference>
<accession>A0AAW1AEA5</accession>
<dbReference type="Pfam" id="PF00071">
    <property type="entry name" value="Ras"/>
    <property type="match status" value="1"/>
</dbReference>
<comment type="similarity">
    <text evidence="1">Belongs to the small GTPase superfamily. Rab family.</text>
</comment>
<dbReference type="InterPro" id="IPR027417">
    <property type="entry name" value="P-loop_NTPase"/>
</dbReference>
<keyword evidence="4" id="KW-1185">Reference proteome</keyword>
<dbReference type="PANTHER" id="PTHR47978">
    <property type="match status" value="1"/>
</dbReference>
<dbReference type="CDD" id="cd00154">
    <property type="entry name" value="Rab"/>
    <property type="match status" value="1"/>
</dbReference>
<name>A0AAW1AEA5_9HYME</name>
<dbReference type="SMART" id="SM00176">
    <property type="entry name" value="RAN"/>
    <property type="match status" value="1"/>
</dbReference>
<dbReference type="InterPro" id="IPR001806">
    <property type="entry name" value="Small_GTPase"/>
</dbReference>
<dbReference type="SMART" id="SM00173">
    <property type="entry name" value="RAS"/>
    <property type="match status" value="1"/>
</dbReference>
<dbReference type="PROSITE" id="PS51419">
    <property type="entry name" value="RAB"/>
    <property type="match status" value="1"/>
</dbReference>
<evidence type="ECO:0000313" key="3">
    <source>
        <dbReference type="EMBL" id="KAK9308056.1"/>
    </source>
</evidence>
<dbReference type="PRINTS" id="PR00449">
    <property type="entry name" value="RASTRNSFRMNG"/>
</dbReference>
<evidence type="ECO:0000256" key="2">
    <source>
        <dbReference type="ARBA" id="ARBA00022741"/>
    </source>
</evidence>
<protein>
    <submittedName>
        <fullName evidence="3">Uncharacterized protein</fullName>
    </submittedName>
</protein>
<organism evidence="3 4">
    <name type="scientific">Tetragonisca angustula</name>
    <dbReference type="NCBI Taxonomy" id="166442"/>
    <lineage>
        <taxon>Eukaryota</taxon>
        <taxon>Metazoa</taxon>
        <taxon>Ecdysozoa</taxon>
        <taxon>Arthropoda</taxon>
        <taxon>Hexapoda</taxon>
        <taxon>Insecta</taxon>
        <taxon>Pterygota</taxon>
        <taxon>Neoptera</taxon>
        <taxon>Endopterygota</taxon>
        <taxon>Hymenoptera</taxon>
        <taxon>Apocrita</taxon>
        <taxon>Aculeata</taxon>
        <taxon>Apoidea</taxon>
        <taxon>Anthophila</taxon>
        <taxon>Apidae</taxon>
        <taxon>Tetragonisca</taxon>
    </lineage>
</organism>
<keyword evidence="2" id="KW-0547">Nucleotide-binding</keyword>
<sequence length="221" mass="24861">MTNIYGKVVVLGSQGVGKTSIIKRYIEKKFNEHLNPTIGALFFSCKLDMEDSRVVLMIWDTAGQERFRSMAPMYYRKANAAMLVFDLTQYSTFTAMKRWVEELQKNVEDPMVLAVIGNKLDLMEKRQVDAEEARVYATKIGASYHETSVLQSDGIENLFLSIGTGLLKLSSTNCDLTLLRSVDSIDLNWSDLDTLCTPTIEETAQNLSTAHGTQEKSFKCC</sequence>
<evidence type="ECO:0000256" key="1">
    <source>
        <dbReference type="ARBA" id="ARBA00006270"/>
    </source>
</evidence>
<dbReference type="SMART" id="SM00175">
    <property type="entry name" value="RAB"/>
    <property type="match status" value="1"/>
</dbReference>
<comment type="caution">
    <text evidence="3">The sequence shown here is derived from an EMBL/GenBank/DDBJ whole genome shotgun (WGS) entry which is preliminary data.</text>
</comment>
<dbReference type="FunFam" id="3.40.50.300:FF:000808">
    <property type="entry name" value="Small GTP-binding protein, putative"/>
    <property type="match status" value="1"/>
</dbReference>
<dbReference type="PROSITE" id="PS51421">
    <property type="entry name" value="RAS"/>
    <property type="match status" value="1"/>
</dbReference>
<proteinExistence type="inferred from homology"/>
<evidence type="ECO:0000313" key="4">
    <source>
        <dbReference type="Proteomes" id="UP001432146"/>
    </source>
</evidence>
<dbReference type="SUPFAM" id="SSF52540">
    <property type="entry name" value="P-loop containing nucleoside triphosphate hydrolases"/>
    <property type="match status" value="1"/>
</dbReference>
<reference evidence="3 4" key="1">
    <citation type="submission" date="2024-05" db="EMBL/GenBank/DDBJ databases">
        <title>The nuclear and mitochondrial genome assemblies of Tetragonisca angustula (Apidae: Meliponini), a tiny yet remarkable pollinator in the Neotropics.</title>
        <authorList>
            <person name="Ferrari R."/>
            <person name="Ricardo P.C."/>
            <person name="Dias F.C."/>
            <person name="Araujo N.S."/>
            <person name="Soares D.O."/>
            <person name="Zhou Q.-S."/>
            <person name="Zhu C.-D."/>
            <person name="Coutinho L."/>
            <person name="Airas M.C."/>
            <person name="Batista T.M."/>
        </authorList>
    </citation>
    <scope>NUCLEOTIDE SEQUENCE [LARGE SCALE GENOMIC DNA]</scope>
    <source>
        <strain evidence="3">ASF017062</strain>
        <tissue evidence="3">Abdomen</tissue>
    </source>
</reference>
<dbReference type="AlphaFoldDB" id="A0AAW1AEA5"/>
<dbReference type="GO" id="GO:0005525">
    <property type="term" value="F:GTP binding"/>
    <property type="evidence" value="ECO:0007669"/>
    <property type="project" value="InterPro"/>
</dbReference>
<dbReference type="SMART" id="SM00174">
    <property type="entry name" value="RHO"/>
    <property type="match status" value="1"/>
</dbReference>